<dbReference type="GO" id="GO:0004497">
    <property type="term" value="F:monooxygenase activity"/>
    <property type="evidence" value="ECO:0007669"/>
    <property type="project" value="UniProtKB-KW"/>
</dbReference>
<dbReference type="eggNOG" id="KOG0157">
    <property type="taxonomic scope" value="Eukaryota"/>
</dbReference>
<evidence type="ECO:0000256" key="4">
    <source>
        <dbReference type="RuleBase" id="RU000461"/>
    </source>
</evidence>
<dbReference type="Gene3D" id="1.10.630.10">
    <property type="entry name" value="Cytochrome P450"/>
    <property type="match status" value="1"/>
</dbReference>
<reference evidence="6 7" key="1">
    <citation type="journal article" date="2008" name="Nature">
        <title>The Phaeodactylum genome reveals the evolutionary history of diatom genomes.</title>
        <authorList>
            <person name="Bowler C."/>
            <person name="Allen A.E."/>
            <person name="Badger J.H."/>
            <person name="Grimwood J."/>
            <person name="Jabbari K."/>
            <person name="Kuo A."/>
            <person name="Maheswari U."/>
            <person name="Martens C."/>
            <person name="Maumus F."/>
            <person name="Otillar R.P."/>
            <person name="Rayko E."/>
            <person name="Salamov A."/>
            <person name="Vandepoele K."/>
            <person name="Beszteri B."/>
            <person name="Gruber A."/>
            <person name="Heijde M."/>
            <person name="Katinka M."/>
            <person name="Mock T."/>
            <person name="Valentin K."/>
            <person name="Verret F."/>
            <person name="Berges J.A."/>
            <person name="Brownlee C."/>
            <person name="Cadoret J.P."/>
            <person name="Chiovitti A."/>
            <person name="Choi C.J."/>
            <person name="Coesel S."/>
            <person name="De Martino A."/>
            <person name="Detter J.C."/>
            <person name="Durkin C."/>
            <person name="Falciatore A."/>
            <person name="Fournet J."/>
            <person name="Haruta M."/>
            <person name="Huysman M.J."/>
            <person name="Jenkins B.D."/>
            <person name="Jiroutova K."/>
            <person name="Jorgensen R.E."/>
            <person name="Joubert Y."/>
            <person name="Kaplan A."/>
            <person name="Kroger N."/>
            <person name="Kroth P.G."/>
            <person name="La Roche J."/>
            <person name="Lindquist E."/>
            <person name="Lommer M."/>
            <person name="Martin-Jezequel V."/>
            <person name="Lopez P.J."/>
            <person name="Lucas S."/>
            <person name="Mangogna M."/>
            <person name="McGinnis K."/>
            <person name="Medlin L.K."/>
            <person name="Montsant A."/>
            <person name="Oudot-Le Secq M.P."/>
            <person name="Napoli C."/>
            <person name="Obornik M."/>
            <person name="Parker M.S."/>
            <person name="Petit J.L."/>
            <person name="Porcel B.M."/>
            <person name="Poulsen N."/>
            <person name="Robison M."/>
            <person name="Rychlewski L."/>
            <person name="Rynearson T.A."/>
            <person name="Schmutz J."/>
            <person name="Shapiro H."/>
            <person name="Siaut M."/>
            <person name="Stanley M."/>
            <person name="Sussman M.R."/>
            <person name="Taylor A.R."/>
            <person name="Vardi A."/>
            <person name="von Dassow P."/>
            <person name="Vyverman W."/>
            <person name="Willis A."/>
            <person name="Wyrwicz L.S."/>
            <person name="Rokhsar D.S."/>
            <person name="Weissenbach J."/>
            <person name="Armbrust E.V."/>
            <person name="Green B.R."/>
            <person name="Van de Peer Y."/>
            <person name="Grigoriev I.V."/>
        </authorList>
    </citation>
    <scope>NUCLEOTIDE SEQUENCE [LARGE SCALE GENOMIC DNA]</scope>
    <source>
        <strain evidence="6 7">CCAP 1055/1</strain>
    </source>
</reference>
<evidence type="ECO:0000256" key="3">
    <source>
        <dbReference type="PIRSR" id="PIRSR602401-1"/>
    </source>
</evidence>
<name>B7FSB6_PHATC</name>
<dbReference type="GO" id="GO:0016705">
    <property type="term" value="F:oxidoreductase activity, acting on paired donors, with incorporation or reduction of molecular oxygen"/>
    <property type="evidence" value="ECO:0007669"/>
    <property type="project" value="InterPro"/>
</dbReference>
<dbReference type="InterPro" id="IPR036396">
    <property type="entry name" value="Cyt_P450_sf"/>
</dbReference>
<dbReference type="KEGG" id="pti:PHATRDRAFT_43467"/>
<dbReference type="InterPro" id="IPR001128">
    <property type="entry name" value="Cyt_P450"/>
</dbReference>
<keyword evidence="3 4" id="KW-0408">Iron</keyword>
<evidence type="ECO:0008006" key="8">
    <source>
        <dbReference type="Google" id="ProtNLM"/>
    </source>
</evidence>
<dbReference type="HOGENOM" id="CLU_592440_0_0_1"/>
<dbReference type="GO" id="GO:0005506">
    <property type="term" value="F:iron ion binding"/>
    <property type="evidence" value="ECO:0007669"/>
    <property type="project" value="InterPro"/>
</dbReference>
<dbReference type="PANTHER" id="PTHR24305">
    <property type="entry name" value="CYTOCHROME P450"/>
    <property type="match status" value="1"/>
</dbReference>
<accession>B7FSB6</accession>
<keyword evidence="3 4" id="KW-0349">Heme</keyword>
<dbReference type="Pfam" id="PF00067">
    <property type="entry name" value="p450"/>
    <property type="match status" value="1"/>
</dbReference>
<keyword evidence="3 4" id="KW-0479">Metal-binding</keyword>
<dbReference type="PANTHER" id="PTHR24305:SF166">
    <property type="entry name" value="CYTOCHROME P450 12A4, MITOCHONDRIAL-RELATED"/>
    <property type="match status" value="1"/>
</dbReference>
<dbReference type="AlphaFoldDB" id="B7FSB6"/>
<dbReference type="OMA" id="VICESAF"/>
<evidence type="ECO:0000313" key="7">
    <source>
        <dbReference type="Proteomes" id="UP000000759"/>
    </source>
</evidence>
<dbReference type="RefSeq" id="XP_002177635.1">
    <property type="nucleotide sequence ID" value="XM_002177599.1"/>
</dbReference>
<dbReference type="PROSITE" id="PS00086">
    <property type="entry name" value="CYTOCHROME_P450"/>
    <property type="match status" value="1"/>
</dbReference>
<dbReference type="PRINTS" id="PR00385">
    <property type="entry name" value="P450"/>
</dbReference>
<proteinExistence type="inferred from homology"/>
<evidence type="ECO:0000256" key="2">
    <source>
        <dbReference type="ARBA" id="ARBA00010617"/>
    </source>
</evidence>
<dbReference type="SUPFAM" id="SSF48264">
    <property type="entry name" value="Cytochrome P450"/>
    <property type="match status" value="1"/>
</dbReference>
<gene>
    <name evidence="6" type="ORF">PHATRDRAFT_43467</name>
</gene>
<dbReference type="PRINTS" id="PR00463">
    <property type="entry name" value="EP450I"/>
</dbReference>
<comment type="similarity">
    <text evidence="2 4">Belongs to the cytochrome P450 family.</text>
</comment>
<keyword evidence="5" id="KW-0472">Membrane</keyword>
<feature type="transmembrane region" description="Helical" evidence="5">
    <location>
        <begin position="13"/>
        <end position="31"/>
    </location>
</feature>
<dbReference type="PaxDb" id="2850-Phatr43467"/>
<evidence type="ECO:0000313" key="6">
    <source>
        <dbReference type="EMBL" id="EEC50449.1"/>
    </source>
</evidence>
<dbReference type="OrthoDB" id="45232at2759"/>
<dbReference type="GO" id="GO:0020037">
    <property type="term" value="F:heme binding"/>
    <property type="evidence" value="ECO:0007669"/>
    <property type="project" value="InterPro"/>
</dbReference>
<reference evidence="7" key="2">
    <citation type="submission" date="2008-08" db="EMBL/GenBank/DDBJ databases">
        <authorList>
            <consortium name="Diatom Consortium"/>
            <person name="Grigoriev I."/>
            <person name="Grimwood J."/>
            <person name="Kuo A."/>
            <person name="Otillar R.P."/>
            <person name="Salamov A."/>
            <person name="Detter J.C."/>
            <person name="Lindquist E."/>
            <person name="Shapiro H."/>
            <person name="Lucas S."/>
            <person name="Glavina del Rio T."/>
            <person name="Pitluck S."/>
            <person name="Rokhsar D."/>
            <person name="Bowler C."/>
        </authorList>
    </citation>
    <scope>GENOME REANNOTATION</scope>
    <source>
        <strain evidence="7">CCAP 1055/1</strain>
    </source>
</reference>
<dbReference type="InterPro" id="IPR017972">
    <property type="entry name" value="Cyt_P450_CS"/>
</dbReference>
<feature type="binding site" description="axial binding residue" evidence="3">
    <location>
        <position position="436"/>
    </location>
    <ligand>
        <name>heme</name>
        <dbReference type="ChEBI" id="CHEBI:30413"/>
    </ligand>
    <ligandPart>
        <name>Fe</name>
        <dbReference type="ChEBI" id="CHEBI:18248"/>
    </ligandPart>
</feature>
<dbReference type="InterPro" id="IPR050121">
    <property type="entry name" value="Cytochrome_P450_monoxygenase"/>
</dbReference>
<dbReference type="InterPro" id="IPR002401">
    <property type="entry name" value="Cyt_P450_E_grp-I"/>
</dbReference>
<evidence type="ECO:0000256" key="5">
    <source>
        <dbReference type="SAM" id="Phobius"/>
    </source>
</evidence>
<protein>
    <recommendedName>
        <fullName evidence="8">Cytochrome P450</fullName>
    </recommendedName>
</protein>
<organism evidence="6 7">
    <name type="scientific">Phaeodactylum tricornutum (strain CCAP 1055/1)</name>
    <dbReference type="NCBI Taxonomy" id="556484"/>
    <lineage>
        <taxon>Eukaryota</taxon>
        <taxon>Sar</taxon>
        <taxon>Stramenopiles</taxon>
        <taxon>Ochrophyta</taxon>
        <taxon>Bacillariophyta</taxon>
        <taxon>Bacillariophyceae</taxon>
        <taxon>Bacillariophycidae</taxon>
        <taxon>Naviculales</taxon>
        <taxon>Phaeodactylaceae</taxon>
        <taxon>Phaeodactylum</taxon>
    </lineage>
</organism>
<evidence type="ECO:0000256" key="1">
    <source>
        <dbReference type="ARBA" id="ARBA00001971"/>
    </source>
</evidence>
<keyword evidence="4" id="KW-0560">Oxidoreductase</keyword>
<sequence length="488" mass="54856">MILYVDEASNLDPWWQTTALAIVVLGIAYAFTRRRSFQRKDGKQYPPYAPIGLLRTILSMSGPRAPSFMLEMSRLLKCSVFRVRLPIPGTPMVVAVGEPILTKLILTESRMKPASVYKPFESVTKGPSIFTETDETTWKHARKGVAPAFSSQHIRRMNTICAAHTERWIQERLVPSIANNAVLDIATEMVDLTVTVICESAFEYNPSKEEMTMFLSELDLALREFSFKQSANPLRKFFNGVLPSARRAKVASDRLQRFVFKVMDHYRSLKHHETEDTVIGRIMNNDKYKNDEARAADLLTFLVAGHDTTGYSLAWILLHLAQHPHEQKILREKLQATPREEWAQSAGLRSVVQEGMRLSPVAAMGSVRQLAEDIVSPTDPTIVLPKGAIVFLPQILACRNPDVFDSPDEFQPSRWDEPSELQRAAIIPFSLGPRNCVGQRLAVAELHSVIASVCAKYTFTVEDEGTSDYFLTYKPVGALLKATHVPNQ</sequence>
<keyword evidence="5" id="KW-1133">Transmembrane helix</keyword>
<dbReference type="EMBL" id="CM000606">
    <property type="protein sequence ID" value="EEC50449.1"/>
    <property type="molecule type" value="Genomic_DNA"/>
</dbReference>
<keyword evidence="5" id="KW-0812">Transmembrane</keyword>
<dbReference type="STRING" id="556484.B7FSB6"/>
<comment type="cofactor">
    <cofactor evidence="1 3">
        <name>heme</name>
        <dbReference type="ChEBI" id="CHEBI:30413"/>
    </cofactor>
</comment>
<dbReference type="Proteomes" id="UP000000759">
    <property type="component" value="Chromosome 2"/>
</dbReference>
<dbReference type="CDD" id="cd00302">
    <property type="entry name" value="cytochrome_P450"/>
    <property type="match status" value="1"/>
</dbReference>
<keyword evidence="4" id="KW-0503">Monooxygenase</keyword>
<dbReference type="InParanoid" id="B7FSB6"/>
<dbReference type="GeneID" id="7197528"/>
<keyword evidence="7" id="KW-1185">Reference proteome</keyword>